<dbReference type="CDD" id="cd00002">
    <property type="entry name" value="YbaK_deacylase"/>
    <property type="match status" value="1"/>
</dbReference>
<evidence type="ECO:0000256" key="1">
    <source>
        <dbReference type="ARBA" id="ARBA00009798"/>
    </source>
</evidence>
<protein>
    <submittedName>
        <fullName evidence="5">Unannotated protein</fullName>
    </submittedName>
</protein>
<accession>A0A6J7AUD1</accession>
<evidence type="ECO:0000259" key="4">
    <source>
        <dbReference type="Pfam" id="PF04073"/>
    </source>
</evidence>
<gene>
    <name evidence="5" type="ORF">UFOPK3204_01782</name>
</gene>
<dbReference type="PANTHER" id="PTHR30411">
    <property type="entry name" value="CYTOPLASMIC PROTEIN"/>
    <property type="match status" value="1"/>
</dbReference>
<sequence length="168" mass="17309">MNKKTSVQRGGSGTPATVALIAAGINFSIHGYEHEAGAHAFGAEAAAALQLDPAVVFKTLIVDVDELPTVAIVPVNAMLDLKAHAARCGGRKAVMAEQDAAERLTGYVVGGISPIAQKRKLKTVLDESALTLDTIYVSGGKRGLDIGLSPTDLALVTDALTGSIARFS</sequence>
<organism evidence="5">
    <name type="scientific">freshwater metagenome</name>
    <dbReference type="NCBI Taxonomy" id="449393"/>
    <lineage>
        <taxon>unclassified sequences</taxon>
        <taxon>metagenomes</taxon>
        <taxon>ecological metagenomes</taxon>
    </lineage>
</organism>
<proteinExistence type="inferred from homology"/>
<dbReference type="GO" id="GO:0006412">
    <property type="term" value="P:translation"/>
    <property type="evidence" value="ECO:0007669"/>
    <property type="project" value="UniProtKB-KW"/>
</dbReference>
<dbReference type="GO" id="GO:0016829">
    <property type="term" value="F:lyase activity"/>
    <property type="evidence" value="ECO:0007669"/>
    <property type="project" value="UniProtKB-KW"/>
</dbReference>
<dbReference type="PIRSF" id="PIRSF006181">
    <property type="entry name" value="EbsC_YbaK"/>
    <property type="match status" value="1"/>
</dbReference>
<dbReference type="SUPFAM" id="SSF55826">
    <property type="entry name" value="YbaK/ProRS associated domain"/>
    <property type="match status" value="1"/>
</dbReference>
<evidence type="ECO:0000256" key="3">
    <source>
        <dbReference type="ARBA" id="ARBA00023239"/>
    </source>
</evidence>
<dbReference type="InterPro" id="IPR004369">
    <property type="entry name" value="Prolyl-tRNA_editing_YbaK/EbsC"/>
</dbReference>
<dbReference type="InterPro" id="IPR007214">
    <property type="entry name" value="YbaK/aa-tRNA-synth-assoc-dom"/>
</dbReference>
<dbReference type="Pfam" id="PF04073">
    <property type="entry name" value="tRNA_edit"/>
    <property type="match status" value="1"/>
</dbReference>
<comment type="similarity">
    <text evidence="1">Belongs to the prolyl-tRNA editing family. YbaK/EbsC subfamily.</text>
</comment>
<dbReference type="GO" id="GO:0002161">
    <property type="term" value="F:aminoacyl-tRNA deacylase activity"/>
    <property type="evidence" value="ECO:0007669"/>
    <property type="project" value="InterPro"/>
</dbReference>
<dbReference type="NCBIfam" id="TIGR00011">
    <property type="entry name" value="YbaK_EbsC"/>
    <property type="match status" value="1"/>
</dbReference>
<evidence type="ECO:0000256" key="2">
    <source>
        <dbReference type="ARBA" id="ARBA00022917"/>
    </source>
</evidence>
<dbReference type="Gene3D" id="3.90.960.10">
    <property type="entry name" value="YbaK/aminoacyl-tRNA synthetase-associated domain"/>
    <property type="match status" value="1"/>
</dbReference>
<dbReference type="PANTHER" id="PTHR30411:SF0">
    <property type="entry name" value="CYS-TRNA(PRO)_CYS-TRNA(CYS) DEACYLASE YBAK"/>
    <property type="match status" value="1"/>
</dbReference>
<keyword evidence="2" id="KW-0648">Protein biosynthesis</keyword>
<dbReference type="EMBL" id="CAFABK010000139">
    <property type="protein sequence ID" value="CAB4835479.1"/>
    <property type="molecule type" value="Genomic_DNA"/>
</dbReference>
<name>A0A6J7AUD1_9ZZZZ</name>
<dbReference type="AlphaFoldDB" id="A0A6J7AUD1"/>
<feature type="domain" description="YbaK/aminoacyl-tRNA synthetase-associated" evidence="4">
    <location>
        <begin position="43"/>
        <end position="153"/>
    </location>
</feature>
<reference evidence="5" key="1">
    <citation type="submission" date="2020-05" db="EMBL/GenBank/DDBJ databases">
        <authorList>
            <person name="Chiriac C."/>
            <person name="Salcher M."/>
            <person name="Ghai R."/>
            <person name="Kavagutti S V."/>
        </authorList>
    </citation>
    <scope>NUCLEOTIDE SEQUENCE</scope>
</reference>
<evidence type="ECO:0000313" key="5">
    <source>
        <dbReference type="EMBL" id="CAB4835479.1"/>
    </source>
</evidence>
<dbReference type="InterPro" id="IPR036754">
    <property type="entry name" value="YbaK/aa-tRNA-synt-asso_dom_sf"/>
</dbReference>
<keyword evidence="3" id="KW-0456">Lyase</keyword>